<evidence type="ECO:0000313" key="2">
    <source>
        <dbReference type="Proteomes" id="UP000533476"/>
    </source>
</evidence>
<reference evidence="1 2" key="1">
    <citation type="submission" date="2020-04" db="EMBL/GenBank/DDBJ databases">
        <authorList>
            <person name="Zhang R."/>
            <person name="Schippers A."/>
        </authorList>
    </citation>
    <scope>NUCLEOTIDE SEQUENCE [LARGE SCALE GENOMIC DNA]</scope>
    <source>
        <strain evidence="1 2">DSM 109850</strain>
    </source>
</reference>
<dbReference type="RefSeq" id="WP_169096826.1">
    <property type="nucleotide sequence ID" value="NZ_JABBVZ010000008.1"/>
</dbReference>
<name>A0A7Y0L1A2_9FIRM</name>
<dbReference type="Proteomes" id="UP000533476">
    <property type="component" value="Unassembled WGS sequence"/>
</dbReference>
<organism evidence="1 2">
    <name type="scientific">Sulfobacillus harzensis</name>
    <dbReference type="NCBI Taxonomy" id="2729629"/>
    <lineage>
        <taxon>Bacteria</taxon>
        <taxon>Bacillati</taxon>
        <taxon>Bacillota</taxon>
        <taxon>Clostridia</taxon>
        <taxon>Eubacteriales</taxon>
        <taxon>Clostridiales Family XVII. Incertae Sedis</taxon>
        <taxon>Sulfobacillus</taxon>
    </lineage>
</organism>
<dbReference type="EMBL" id="JABBVZ010000008">
    <property type="protein sequence ID" value="NMP21456.1"/>
    <property type="molecule type" value="Genomic_DNA"/>
</dbReference>
<keyword evidence="2" id="KW-1185">Reference proteome</keyword>
<gene>
    <name evidence="1" type="ORF">HIJ39_03670</name>
</gene>
<protein>
    <submittedName>
        <fullName evidence="1">Uncharacterized protein</fullName>
    </submittedName>
</protein>
<dbReference type="AlphaFoldDB" id="A0A7Y0L1A2"/>
<sequence length="418" mass="47376">MGDTDGADKGRLEASFWSLLAHRYPLTHWWWNSEGKPPASFWIEWSRTAFGREAEDWRRLAKDTVERDEPEVVHWGRFARNTANRILAGSFADAAEPLRYANLVVTITELLDPQASLVNRDVLIQGMADWLGQVRDVAAANFWRRTRMMGEASRLKRQVKSLPVEETLISRVADALQSYVEAAQSAAEQEPIPWAVSAHVSVEEWRDRREAMSLEAPIAVGKPIPTAHLLGRSEPRAPQIQEVVVPGLAQWWLRPGDEADILFHGDLYDPSVALGSVLSLWRRQNGSDRLSWALTQPPLLEGGLMAVADLVRGLWPDWLPAKERYISQWLQRRRAMAVADAWLWLEAGDADAVLAWMSRFLNKNEALAVIPWMKSHPGYYVMSHRVYDVLSETGPTRDWGHWVFSHGPEVPAQAFMAP</sequence>
<proteinExistence type="predicted"/>
<comment type="caution">
    <text evidence="1">The sequence shown here is derived from an EMBL/GenBank/DDBJ whole genome shotgun (WGS) entry which is preliminary data.</text>
</comment>
<evidence type="ECO:0000313" key="1">
    <source>
        <dbReference type="EMBL" id="NMP21456.1"/>
    </source>
</evidence>
<accession>A0A7Y0L1A2</accession>